<dbReference type="InterPro" id="IPR036390">
    <property type="entry name" value="WH_DNA-bd_sf"/>
</dbReference>
<dbReference type="AlphaFoldDB" id="A0A1V0NHY3"/>
<evidence type="ECO:0000313" key="1">
    <source>
        <dbReference type="EMBL" id="ARD99489.1"/>
    </source>
</evidence>
<dbReference type="RefSeq" id="WP_081144344.1">
    <property type="nucleotide sequence ID" value="NZ_CP015897.1"/>
</dbReference>
<dbReference type="SUPFAM" id="SSF46785">
    <property type="entry name" value="Winged helix' DNA-binding domain"/>
    <property type="match status" value="1"/>
</dbReference>
<dbReference type="InterPro" id="IPR018597">
    <property type="entry name" value="Phage_Tuc2009_YjcQ"/>
</dbReference>
<protein>
    <submittedName>
        <fullName evidence="1">Prophage protein</fullName>
    </submittedName>
</protein>
<proteinExistence type="predicted"/>
<dbReference type="InterPro" id="IPR036388">
    <property type="entry name" value="WH-like_DNA-bd_sf"/>
</dbReference>
<dbReference type="Proteomes" id="UP000192085">
    <property type="component" value="Chromosome"/>
</dbReference>
<dbReference type="Gene3D" id="1.10.10.10">
    <property type="entry name" value="Winged helix-like DNA-binding domain superfamily/Winged helix DNA-binding domain"/>
    <property type="match status" value="1"/>
</dbReference>
<gene>
    <name evidence="1" type="ORF">LL275_1862</name>
</gene>
<accession>A0A1V0NHY3</accession>
<reference evidence="1 2" key="1">
    <citation type="journal article" date="2017" name="BMC Genomics">
        <title>Comparative and functional genomics of the Lactococcus lactis taxon; insights into evolution and niche adaptation.</title>
        <authorList>
            <person name="Kelleher P."/>
            <person name="Bottacini F."/>
            <person name="Mahony J."/>
            <person name="Kilcawley K.N."/>
            <person name="van Sinderen D."/>
        </authorList>
    </citation>
    <scope>NUCLEOTIDE SEQUENCE [LARGE SCALE GENOMIC DNA]</scope>
    <source>
        <strain evidence="1 2">275</strain>
    </source>
</reference>
<evidence type="ECO:0000313" key="2">
    <source>
        <dbReference type="Proteomes" id="UP000192085"/>
    </source>
</evidence>
<organism evidence="1 2">
    <name type="scientific">Lactococcus lactis subsp. lactis</name>
    <name type="common">Streptococcus lactis</name>
    <dbReference type="NCBI Taxonomy" id="1360"/>
    <lineage>
        <taxon>Bacteria</taxon>
        <taxon>Bacillati</taxon>
        <taxon>Bacillota</taxon>
        <taxon>Bacilli</taxon>
        <taxon>Lactobacillales</taxon>
        <taxon>Streptococcaceae</taxon>
        <taxon>Lactococcus</taxon>
    </lineage>
</organism>
<dbReference type="Pfam" id="PF09639">
    <property type="entry name" value="YjcQ"/>
    <property type="match status" value="1"/>
</dbReference>
<name>A0A1V0NHY3_LACLL</name>
<sequence length="110" mass="12903">MAKDDFFYISYKILAYLYHAMKKGEKIDPEVFDPQNYRVSYPYLNDILEELKENGYIKGISFIETKDGKLINGLSDIKITIKGIEYLDENSMMKKAYKTLKELKDWIPGT</sequence>
<dbReference type="EMBL" id="CP015897">
    <property type="protein sequence ID" value="ARD99489.1"/>
    <property type="molecule type" value="Genomic_DNA"/>
</dbReference>